<feature type="transmembrane region" description="Helical" evidence="1">
    <location>
        <begin position="12"/>
        <end position="34"/>
    </location>
</feature>
<evidence type="ECO:0000313" key="2">
    <source>
        <dbReference type="EMBL" id="PIQ72334.1"/>
    </source>
</evidence>
<keyword evidence="1" id="KW-1133">Transmembrane helix</keyword>
<dbReference type="Proteomes" id="UP000229570">
    <property type="component" value="Unassembled WGS sequence"/>
</dbReference>
<evidence type="ECO:0000256" key="1">
    <source>
        <dbReference type="SAM" id="Phobius"/>
    </source>
</evidence>
<keyword evidence="1" id="KW-0472">Membrane</keyword>
<organism evidence="2 3">
    <name type="scientific">Candidatus Roizmanbacteria bacterium CG11_big_fil_rev_8_21_14_0_20_35_14</name>
    <dbReference type="NCBI Taxonomy" id="1974855"/>
    <lineage>
        <taxon>Bacteria</taxon>
        <taxon>Candidatus Roizmaniibacteriota</taxon>
    </lineage>
</organism>
<keyword evidence="1" id="KW-0812">Transmembrane</keyword>
<dbReference type="AlphaFoldDB" id="A0A2H0KPN4"/>
<name>A0A2H0KPN4_9BACT</name>
<evidence type="ECO:0000313" key="3">
    <source>
        <dbReference type="Proteomes" id="UP000229570"/>
    </source>
</evidence>
<accession>A0A2H0KPN4</accession>
<dbReference type="Pfam" id="PF07963">
    <property type="entry name" value="N_methyl"/>
    <property type="match status" value="1"/>
</dbReference>
<dbReference type="EMBL" id="PCVL01000051">
    <property type="protein sequence ID" value="PIQ72334.1"/>
    <property type="molecule type" value="Genomic_DNA"/>
</dbReference>
<evidence type="ECO:0008006" key="4">
    <source>
        <dbReference type="Google" id="ProtNLM"/>
    </source>
</evidence>
<protein>
    <recommendedName>
        <fullName evidence="4">Type II secretion system protein GspI C-terminal domain-containing protein</fullName>
    </recommendedName>
</protein>
<reference evidence="2 3" key="1">
    <citation type="submission" date="2017-09" db="EMBL/GenBank/DDBJ databases">
        <title>Depth-based differentiation of microbial function through sediment-hosted aquifers and enrichment of novel symbionts in the deep terrestrial subsurface.</title>
        <authorList>
            <person name="Probst A.J."/>
            <person name="Ladd B."/>
            <person name="Jarett J.K."/>
            <person name="Geller-Mcgrath D.E."/>
            <person name="Sieber C.M."/>
            <person name="Emerson J.B."/>
            <person name="Anantharaman K."/>
            <person name="Thomas B.C."/>
            <person name="Malmstrom R."/>
            <person name="Stieglmeier M."/>
            <person name="Klingl A."/>
            <person name="Woyke T."/>
            <person name="Ryan C.M."/>
            <person name="Banfield J.F."/>
        </authorList>
    </citation>
    <scope>NUCLEOTIDE SEQUENCE [LARGE SCALE GENOMIC DNA]</scope>
    <source>
        <strain evidence="2">CG11_big_fil_rev_8_21_14_0_20_35_14</strain>
    </source>
</reference>
<dbReference type="InterPro" id="IPR012902">
    <property type="entry name" value="N_methyl_site"/>
</dbReference>
<sequence length="150" mass="16718">MAKKKAFSLIEVLVFITILSLFFVAAMTVTTFSLRNMKASEYKILAAHLAEEGMEWVKSEKEADWSQFTIHGSLSGTTYCLNSLDWGTPNPDGCKESYDLGKPAIFKRELKVDNQTGNPITATDIELTVSWTDGTTVFNVPVKTVLTVWE</sequence>
<gene>
    <name evidence="2" type="ORF">COV86_03555</name>
</gene>
<proteinExistence type="predicted"/>
<comment type="caution">
    <text evidence="2">The sequence shown here is derived from an EMBL/GenBank/DDBJ whole genome shotgun (WGS) entry which is preliminary data.</text>
</comment>